<feature type="region of interest" description="Disordered" evidence="4">
    <location>
        <begin position="40"/>
        <end position="139"/>
    </location>
</feature>
<evidence type="ECO:0000259" key="5">
    <source>
        <dbReference type="PROSITE" id="PS01358"/>
    </source>
</evidence>
<sequence length="355" mass="38830">MEAKSWRCSTCHQQNKLSQNYCGKCGHHWQEAIGATASYWTPQTPAPWRGDRVDNTGRHGASPRRRAPKSPRRPGKGAGQHVTESVAGPAKGKSKMTGKGAVEEAKQPPSLAALPEPPTTTIAVPPRSGLPATPPTSSTTSERKLLEALVAHMGPTTELPPELAQQLEHYRVEDEKAQSRELHRIVARQAEAKRELGKLRTERATFCTGWNQYIQDLLGLVAQQTEERAQALQAYDAAEEKWTQRFVETSKQLARLAANKAAPDGVIDLETEEDAMEVSEAAVADAAEEESKRIAAREARQTALEKQQATLVQALHAAKEITAGAERERTPRRRGHEGKEPEMSKGAEDAKSVPS</sequence>
<accession>A0A812LFY4</accession>
<dbReference type="GO" id="GO:0008270">
    <property type="term" value="F:zinc ion binding"/>
    <property type="evidence" value="ECO:0007669"/>
    <property type="project" value="UniProtKB-KW"/>
</dbReference>
<protein>
    <recommendedName>
        <fullName evidence="5">RanBP2-type domain-containing protein</fullName>
    </recommendedName>
</protein>
<keyword evidence="2" id="KW-0863">Zinc-finger</keyword>
<dbReference type="OrthoDB" id="440154at2759"/>
<evidence type="ECO:0000256" key="1">
    <source>
        <dbReference type="ARBA" id="ARBA00022723"/>
    </source>
</evidence>
<reference evidence="6" key="1">
    <citation type="submission" date="2021-02" db="EMBL/GenBank/DDBJ databases">
        <authorList>
            <person name="Dougan E. K."/>
            <person name="Rhodes N."/>
            <person name="Thang M."/>
            <person name="Chan C."/>
        </authorList>
    </citation>
    <scope>NUCLEOTIDE SEQUENCE</scope>
</reference>
<evidence type="ECO:0000256" key="3">
    <source>
        <dbReference type="ARBA" id="ARBA00022833"/>
    </source>
</evidence>
<keyword evidence="3" id="KW-0862">Zinc</keyword>
<dbReference type="EMBL" id="CAJNDS010001062">
    <property type="protein sequence ID" value="CAE7245993.1"/>
    <property type="molecule type" value="Genomic_DNA"/>
</dbReference>
<gene>
    <name evidence="6" type="ORF">SNAT2548_LOCUS11654</name>
</gene>
<dbReference type="Proteomes" id="UP000604046">
    <property type="component" value="Unassembled WGS sequence"/>
</dbReference>
<organism evidence="6 7">
    <name type="scientific">Symbiodinium natans</name>
    <dbReference type="NCBI Taxonomy" id="878477"/>
    <lineage>
        <taxon>Eukaryota</taxon>
        <taxon>Sar</taxon>
        <taxon>Alveolata</taxon>
        <taxon>Dinophyceae</taxon>
        <taxon>Suessiales</taxon>
        <taxon>Symbiodiniaceae</taxon>
        <taxon>Symbiodinium</taxon>
    </lineage>
</organism>
<evidence type="ECO:0000313" key="7">
    <source>
        <dbReference type="Proteomes" id="UP000604046"/>
    </source>
</evidence>
<evidence type="ECO:0000256" key="4">
    <source>
        <dbReference type="SAM" id="MobiDB-lite"/>
    </source>
</evidence>
<feature type="compositionally biased region" description="Basic and acidic residues" evidence="4">
    <location>
        <begin position="337"/>
        <end position="355"/>
    </location>
</feature>
<proteinExistence type="predicted"/>
<dbReference type="InterPro" id="IPR001876">
    <property type="entry name" value="Znf_RanBP2"/>
</dbReference>
<evidence type="ECO:0000313" key="6">
    <source>
        <dbReference type="EMBL" id="CAE7245993.1"/>
    </source>
</evidence>
<name>A0A812LFY4_9DINO</name>
<feature type="region of interest" description="Disordered" evidence="4">
    <location>
        <begin position="319"/>
        <end position="355"/>
    </location>
</feature>
<feature type="domain" description="RanBP2-type" evidence="5">
    <location>
        <begin position="6"/>
        <end position="25"/>
    </location>
</feature>
<feature type="compositionally biased region" description="Basic residues" evidence="4">
    <location>
        <begin position="61"/>
        <end position="75"/>
    </location>
</feature>
<keyword evidence="1" id="KW-0479">Metal-binding</keyword>
<dbReference type="AlphaFoldDB" id="A0A812LFY4"/>
<evidence type="ECO:0000256" key="2">
    <source>
        <dbReference type="ARBA" id="ARBA00022771"/>
    </source>
</evidence>
<comment type="caution">
    <text evidence="6">The sequence shown here is derived from an EMBL/GenBank/DDBJ whole genome shotgun (WGS) entry which is preliminary data.</text>
</comment>
<dbReference type="PROSITE" id="PS01358">
    <property type="entry name" value="ZF_RANBP2_1"/>
    <property type="match status" value="1"/>
</dbReference>
<keyword evidence="7" id="KW-1185">Reference proteome</keyword>